<evidence type="ECO:0000313" key="1">
    <source>
        <dbReference type="EMBL" id="ASD50469.1"/>
    </source>
</evidence>
<reference evidence="1 2" key="1">
    <citation type="submission" date="2017-08" db="EMBL/GenBank/DDBJ databases">
        <title>Characterization and complete genome sequence of novel bacteriophage infecting the causal agent of bacterial fruit blotch, Acidovorax citrulli.</title>
        <authorList>
            <person name="Midani A.R."/>
            <person name="Park S.-H."/>
            <person name="Choi T.-J."/>
        </authorList>
    </citation>
    <scope>NUCLEOTIDE SEQUENCE [LARGE SCALE GENOMIC DNA]</scope>
</reference>
<dbReference type="KEGG" id="vg:40085872"/>
<evidence type="ECO:0000313" key="2">
    <source>
        <dbReference type="Proteomes" id="UP000224101"/>
    </source>
</evidence>
<name>A0A218M359_9CAUD</name>
<sequence>MTTDILQINTTETIVMPDQPETLVSEVQVVQLVEVPQQGFPGPRGLPGEPGSAYFVMTAGEALGGHRIVVGFQGKAFYADHTNPDHCNAVIGMTLNAAAAGDEVRVQVSGQVSEPTWNWTAWKPIFLGTQGQLTQTYVGEGFTQIVATPMDAKTVTVNIKQPIKH</sequence>
<dbReference type="OrthoDB" id="13587at10239"/>
<dbReference type="Proteomes" id="UP000224101">
    <property type="component" value="Segment"/>
</dbReference>
<organism evidence="1 2">
    <name type="scientific">Acidovorax phage ACP17</name>
    <dbReference type="NCBI Taxonomy" id="2010329"/>
    <lineage>
        <taxon>Viruses</taxon>
        <taxon>Duplodnaviria</taxon>
        <taxon>Heunggongvirae</taxon>
        <taxon>Uroviricota</taxon>
        <taxon>Caudoviricetes</taxon>
        <taxon>Busanvirus</taxon>
        <taxon>Busanvirus ACP17</taxon>
    </lineage>
</organism>
<protein>
    <submittedName>
        <fullName evidence="1">Uncharacterized protein</fullName>
    </submittedName>
</protein>
<dbReference type="RefSeq" id="YP_009609787.1">
    <property type="nucleotide sequence ID" value="NC_041997.1"/>
</dbReference>
<proteinExistence type="predicted"/>
<dbReference type="EMBL" id="KY979132">
    <property type="protein sequence ID" value="ASD50469.1"/>
    <property type="molecule type" value="Genomic_DNA"/>
</dbReference>
<keyword evidence="2" id="KW-1185">Reference proteome</keyword>
<accession>A0A218M359</accession>
<dbReference type="GeneID" id="40085872"/>